<proteinExistence type="predicted"/>
<name>A0ACB8FVW5_9SAUR</name>
<evidence type="ECO:0000313" key="2">
    <source>
        <dbReference type="Proteomes" id="UP000827872"/>
    </source>
</evidence>
<reference evidence="1" key="1">
    <citation type="submission" date="2021-08" db="EMBL/GenBank/DDBJ databases">
        <title>The first chromosome-level gecko genome reveals the dynamic sex chromosomes of Neotropical dwarf geckos (Sphaerodactylidae: Sphaerodactylus).</title>
        <authorList>
            <person name="Pinto B.J."/>
            <person name="Keating S.E."/>
            <person name="Gamble T."/>
        </authorList>
    </citation>
    <scope>NUCLEOTIDE SEQUENCE</scope>
    <source>
        <strain evidence="1">TG3544</strain>
    </source>
</reference>
<keyword evidence="2" id="KW-1185">Reference proteome</keyword>
<sequence>MNNLHTSKQQQHEIHVFSLFPVSFSSGSFKTVLGFTSGSLENSVKRKASHGSVFSFRLRSRDMGSEADFADDDISTAGESESQRGSLLVPRNGRRLSVQSQMSHSSPNCTLNGKRNSSVDCNGVVSLIGGGGSPDPTSPTDNLLSPVIMEKSGMGDSTVNEDKGFILNKFMVRSQTVGCFCS</sequence>
<comment type="caution">
    <text evidence="1">The sequence shown here is derived from an EMBL/GenBank/DDBJ whole genome shotgun (WGS) entry which is preliminary data.</text>
</comment>
<organism evidence="1 2">
    <name type="scientific">Sphaerodactylus townsendi</name>
    <dbReference type="NCBI Taxonomy" id="933632"/>
    <lineage>
        <taxon>Eukaryota</taxon>
        <taxon>Metazoa</taxon>
        <taxon>Chordata</taxon>
        <taxon>Craniata</taxon>
        <taxon>Vertebrata</taxon>
        <taxon>Euteleostomi</taxon>
        <taxon>Lepidosauria</taxon>
        <taxon>Squamata</taxon>
        <taxon>Bifurcata</taxon>
        <taxon>Gekkota</taxon>
        <taxon>Sphaerodactylidae</taxon>
        <taxon>Sphaerodactylus</taxon>
    </lineage>
</organism>
<protein>
    <submittedName>
        <fullName evidence="1">Uncharacterized protein</fullName>
    </submittedName>
</protein>
<dbReference type="EMBL" id="CM037624">
    <property type="protein sequence ID" value="KAH8011285.1"/>
    <property type="molecule type" value="Genomic_DNA"/>
</dbReference>
<evidence type="ECO:0000313" key="1">
    <source>
        <dbReference type="EMBL" id="KAH8011285.1"/>
    </source>
</evidence>
<gene>
    <name evidence="1" type="ORF">K3G42_021296</name>
</gene>
<accession>A0ACB8FVW5</accession>
<dbReference type="Proteomes" id="UP000827872">
    <property type="component" value="Linkage Group LG11"/>
</dbReference>